<feature type="non-terminal residue" evidence="1">
    <location>
        <position position="239"/>
    </location>
</feature>
<dbReference type="RefSeq" id="XP_025465666.1">
    <property type="nucleotide sequence ID" value="XM_025607516.1"/>
</dbReference>
<evidence type="ECO:0000313" key="2">
    <source>
        <dbReference type="Proteomes" id="UP000246702"/>
    </source>
</evidence>
<sequence length="239" mass="27575">MSHPQRRRRHCSSVEGVIIPSSLKPDERDLAIRVFEDIIVHFEPLQAADSGYKPVTLINLMKCEVSEKDEFLNLFFSFIQQDLLQEKHVGIDKILSHLSGQFDWSAEKKNTLSNSLITFAKFLVDNFFLPLKALAVKTPQPTPALSDSRTPENAISTPQRVSNLRRDCLTRDRHRCIISRKFDAEEGQRRYKRDKQNLKDDDGKSLLLERDRMAFFEVAHIIPHSLMSPTSEDGEWKLV</sequence>
<dbReference type="EMBL" id="MSFK01000020">
    <property type="protein sequence ID" value="PWY81598.1"/>
    <property type="molecule type" value="Genomic_DNA"/>
</dbReference>
<evidence type="ECO:0008006" key="3">
    <source>
        <dbReference type="Google" id="ProtNLM"/>
    </source>
</evidence>
<protein>
    <recommendedName>
        <fullName evidence="3">HNH nuclease domain-containing protein</fullName>
    </recommendedName>
</protein>
<evidence type="ECO:0000313" key="1">
    <source>
        <dbReference type="EMBL" id="PWY81598.1"/>
    </source>
</evidence>
<gene>
    <name evidence="1" type="ORF">BO94DRAFT_443735</name>
</gene>
<proteinExistence type="predicted"/>
<organism evidence="1 2">
    <name type="scientific">Aspergillus sclerotioniger CBS 115572</name>
    <dbReference type="NCBI Taxonomy" id="1450535"/>
    <lineage>
        <taxon>Eukaryota</taxon>
        <taxon>Fungi</taxon>
        <taxon>Dikarya</taxon>
        <taxon>Ascomycota</taxon>
        <taxon>Pezizomycotina</taxon>
        <taxon>Eurotiomycetes</taxon>
        <taxon>Eurotiomycetidae</taxon>
        <taxon>Eurotiales</taxon>
        <taxon>Aspergillaceae</taxon>
        <taxon>Aspergillus</taxon>
        <taxon>Aspergillus subgen. Circumdati</taxon>
    </lineage>
</organism>
<dbReference type="STRING" id="1450535.A0A317W9B4"/>
<name>A0A317W9B4_9EURO</name>
<reference evidence="1 2" key="1">
    <citation type="submission" date="2016-12" db="EMBL/GenBank/DDBJ databases">
        <title>The genomes of Aspergillus section Nigri reveals drivers in fungal speciation.</title>
        <authorList>
            <consortium name="DOE Joint Genome Institute"/>
            <person name="Vesth T.C."/>
            <person name="Nybo J."/>
            <person name="Theobald S."/>
            <person name="Brandl J."/>
            <person name="Frisvad J.C."/>
            <person name="Nielsen K.F."/>
            <person name="Lyhne E.K."/>
            <person name="Kogle M.E."/>
            <person name="Kuo A."/>
            <person name="Riley R."/>
            <person name="Clum A."/>
            <person name="Nolan M."/>
            <person name="Lipzen A."/>
            <person name="Salamov A."/>
            <person name="Henrissat B."/>
            <person name="Wiebenga A."/>
            <person name="De Vries R.P."/>
            <person name="Grigoriev I.V."/>
            <person name="Mortensen U.H."/>
            <person name="Andersen M.R."/>
            <person name="Baker S.E."/>
        </authorList>
    </citation>
    <scope>NUCLEOTIDE SEQUENCE [LARGE SCALE GENOMIC DNA]</scope>
    <source>
        <strain evidence="1 2">CBS 115572</strain>
    </source>
</reference>
<comment type="caution">
    <text evidence="1">The sequence shown here is derived from an EMBL/GenBank/DDBJ whole genome shotgun (WGS) entry which is preliminary data.</text>
</comment>
<keyword evidence="2" id="KW-1185">Reference proteome</keyword>
<dbReference type="AlphaFoldDB" id="A0A317W9B4"/>
<dbReference type="OrthoDB" id="2104739at2759"/>
<accession>A0A317W9B4</accession>
<dbReference type="Proteomes" id="UP000246702">
    <property type="component" value="Unassembled WGS sequence"/>
</dbReference>
<dbReference type="GeneID" id="37109659"/>